<evidence type="ECO:0000256" key="5">
    <source>
        <dbReference type="ARBA" id="ARBA00022989"/>
    </source>
</evidence>
<dbReference type="Pfam" id="PF02163">
    <property type="entry name" value="Peptidase_M50"/>
    <property type="match status" value="1"/>
</dbReference>
<keyword evidence="5 7" id="KW-1133">Transmembrane helix</keyword>
<dbReference type="InterPro" id="IPR008915">
    <property type="entry name" value="Peptidase_M50"/>
</dbReference>
<reference evidence="10" key="1">
    <citation type="journal article" date="2017" name="Proc. Natl. Acad. Sci. U.S.A.">
        <title>Simulation of Deepwater Horizon oil plume reveals substrate specialization within a complex community of hydrocarbon-degraders.</title>
        <authorList>
            <person name="Hu P."/>
            <person name="Dubinsky E.A."/>
            <person name="Probst A.J."/>
            <person name="Wang J."/>
            <person name="Sieber C.M.K."/>
            <person name="Tom L.M."/>
            <person name="Gardinali P."/>
            <person name="Banfield J.F."/>
            <person name="Atlas R.M."/>
            <person name="Andersen G.L."/>
        </authorList>
    </citation>
    <scope>NUCLEOTIDE SEQUENCE [LARGE SCALE GENOMIC DNA]</scope>
</reference>
<organism evidence="9 10">
    <name type="scientific">Nonlabens dokdonensis</name>
    <dbReference type="NCBI Taxonomy" id="328515"/>
    <lineage>
        <taxon>Bacteria</taxon>
        <taxon>Pseudomonadati</taxon>
        <taxon>Bacteroidota</taxon>
        <taxon>Flavobacteriia</taxon>
        <taxon>Flavobacteriales</taxon>
        <taxon>Flavobacteriaceae</taxon>
        <taxon>Nonlabens</taxon>
    </lineage>
</organism>
<dbReference type="AlphaFoldDB" id="A0A1Z8B290"/>
<dbReference type="EMBL" id="MAAX01000089">
    <property type="protein sequence ID" value="OUS16706.1"/>
    <property type="molecule type" value="Genomic_DNA"/>
</dbReference>
<evidence type="ECO:0000313" key="9">
    <source>
        <dbReference type="EMBL" id="OUS16706.1"/>
    </source>
</evidence>
<comment type="subcellular location">
    <subcellularLocation>
        <location evidence="2">Membrane</location>
        <topology evidence="2">Multi-pass membrane protein</topology>
    </subcellularLocation>
</comment>
<comment type="cofactor">
    <cofactor evidence="1">
        <name>Zn(2+)</name>
        <dbReference type="ChEBI" id="CHEBI:29105"/>
    </cofactor>
</comment>
<dbReference type="Proteomes" id="UP000196102">
    <property type="component" value="Unassembled WGS sequence"/>
</dbReference>
<keyword evidence="6 7" id="KW-0472">Membrane</keyword>
<evidence type="ECO:0000256" key="3">
    <source>
        <dbReference type="ARBA" id="ARBA00007931"/>
    </source>
</evidence>
<evidence type="ECO:0000313" key="10">
    <source>
        <dbReference type="Proteomes" id="UP000196102"/>
    </source>
</evidence>
<feature type="transmembrane region" description="Helical" evidence="7">
    <location>
        <begin position="357"/>
        <end position="376"/>
    </location>
</feature>
<protein>
    <recommendedName>
        <fullName evidence="8">Peptidase M50 domain-containing protein</fullName>
    </recommendedName>
</protein>
<proteinExistence type="inferred from homology"/>
<feature type="transmembrane region" description="Helical" evidence="7">
    <location>
        <begin position="119"/>
        <end position="139"/>
    </location>
</feature>
<dbReference type="GO" id="GO:0006508">
    <property type="term" value="P:proteolysis"/>
    <property type="evidence" value="ECO:0007669"/>
    <property type="project" value="InterPro"/>
</dbReference>
<evidence type="ECO:0000256" key="7">
    <source>
        <dbReference type="SAM" id="Phobius"/>
    </source>
</evidence>
<evidence type="ECO:0000256" key="4">
    <source>
        <dbReference type="ARBA" id="ARBA00022692"/>
    </source>
</evidence>
<sequence>MLINNYSIKKYDNTLKYVLTTKQGHFYINKSTKQLIEILTVEETIDEALLVFNTTFESNLSKESFLDFLKDRLKGLGLLKGDSKIIKTNAYVKSKIKLLPANAAAALALPFSYFFKATYFWYLFTILSIICATIVVGYIDIYDLNSPFENVIHLILLALPVVFIHELGHVAACRPAGIKNGEIGLGIYLIFPVFYSDISNLWTATKQQRIIANLAGAFNQCLYAIIMYGIYYFTENKIFLTVSILIIIDGVYQLYPFVRSDGYWILSDALSIPNLQQKGKYNLLNLFTGRWSKLKAHTKTELFILSYSIINLGFVLFYIYFLVIDQWNSFLLFPKELSTLLYHLITLNWQELQVSPLFIFHGIVYFILGKYVFNLIKSKVKNRK</sequence>
<feature type="transmembrane region" description="Helical" evidence="7">
    <location>
        <begin position="151"/>
        <end position="171"/>
    </location>
</feature>
<name>A0A1Z8B290_9FLAO</name>
<feature type="transmembrane region" description="Helical" evidence="7">
    <location>
        <begin position="183"/>
        <end position="203"/>
    </location>
</feature>
<evidence type="ECO:0000256" key="1">
    <source>
        <dbReference type="ARBA" id="ARBA00001947"/>
    </source>
</evidence>
<feature type="transmembrane region" description="Helical" evidence="7">
    <location>
        <begin position="302"/>
        <end position="323"/>
    </location>
</feature>
<feature type="transmembrane region" description="Helical" evidence="7">
    <location>
        <begin position="210"/>
        <end position="232"/>
    </location>
</feature>
<feature type="domain" description="Peptidase M50" evidence="8">
    <location>
        <begin position="157"/>
        <end position="305"/>
    </location>
</feature>
<comment type="caution">
    <text evidence="9">The sequence shown here is derived from an EMBL/GenBank/DDBJ whole genome shotgun (WGS) entry which is preliminary data.</text>
</comment>
<gene>
    <name evidence="9" type="ORF">A9Q93_05420</name>
</gene>
<comment type="similarity">
    <text evidence="3">Belongs to the peptidase M50B family.</text>
</comment>
<dbReference type="GO" id="GO:0016020">
    <property type="term" value="C:membrane"/>
    <property type="evidence" value="ECO:0007669"/>
    <property type="project" value="UniProtKB-SubCell"/>
</dbReference>
<accession>A0A1Z8B290</accession>
<keyword evidence="4 7" id="KW-0812">Transmembrane</keyword>
<evidence type="ECO:0000256" key="6">
    <source>
        <dbReference type="ARBA" id="ARBA00023136"/>
    </source>
</evidence>
<evidence type="ECO:0000259" key="8">
    <source>
        <dbReference type="Pfam" id="PF02163"/>
    </source>
</evidence>
<evidence type="ECO:0000256" key="2">
    <source>
        <dbReference type="ARBA" id="ARBA00004141"/>
    </source>
</evidence>